<dbReference type="EMBL" id="KK784904">
    <property type="protein sequence ID" value="KDO65033.1"/>
    <property type="molecule type" value="Genomic_DNA"/>
</dbReference>
<sequence>MCSDEVTTAQEESDDGNNKTPNTKDEKIIKDIANYKQVTRYLLEDDWKGLEDYIMSKTPNALACIIVDQSSIFEFIVASTGKLELISTLIRYEADLPNVRDEENLLPIHRAAKQGQRNVVCYLLEKTRAPLDGSDDVAYGLLRKHPKLAWAEIAGTGKILELLSKRPKAFASGIRLGYWKGLLYQWIPVQEEYNPHAHAHSENVDGDLEKQLSETSHSAFG</sequence>
<evidence type="ECO:0000256" key="3">
    <source>
        <dbReference type="SAM" id="MobiDB-lite"/>
    </source>
</evidence>
<evidence type="ECO:0000256" key="2">
    <source>
        <dbReference type="ARBA" id="ARBA00023043"/>
    </source>
</evidence>
<dbReference type="PANTHER" id="PTHR24198">
    <property type="entry name" value="ANKYRIN REPEAT AND PROTEIN KINASE DOMAIN-CONTAINING PROTEIN"/>
    <property type="match status" value="1"/>
</dbReference>
<feature type="non-terminal residue" evidence="4">
    <location>
        <position position="221"/>
    </location>
</feature>
<proteinExistence type="predicted"/>
<feature type="region of interest" description="Disordered" evidence="3">
    <location>
        <begin position="1"/>
        <end position="24"/>
    </location>
</feature>
<keyword evidence="2" id="KW-0040">ANK repeat</keyword>
<dbReference type="STRING" id="2711.A0A067FCG6"/>
<dbReference type="AlphaFoldDB" id="A0A067FCG6"/>
<organism evidence="4 5">
    <name type="scientific">Citrus sinensis</name>
    <name type="common">Sweet orange</name>
    <name type="synonym">Citrus aurantium var. sinensis</name>
    <dbReference type="NCBI Taxonomy" id="2711"/>
    <lineage>
        <taxon>Eukaryota</taxon>
        <taxon>Viridiplantae</taxon>
        <taxon>Streptophyta</taxon>
        <taxon>Embryophyta</taxon>
        <taxon>Tracheophyta</taxon>
        <taxon>Spermatophyta</taxon>
        <taxon>Magnoliopsida</taxon>
        <taxon>eudicotyledons</taxon>
        <taxon>Gunneridae</taxon>
        <taxon>Pentapetalae</taxon>
        <taxon>rosids</taxon>
        <taxon>malvids</taxon>
        <taxon>Sapindales</taxon>
        <taxon>Rutaceae</taxon>
        <taxon>Aurantioideae</taxon>
        <taxon>Citrus</taxon>
    </lineage>
</organism>
<feature type="compositionally biased region" description="Polar residues" evidence="3">
    <location>
        <begin position="1"/>
        <end position="10"/>
    </location>
</feature>
<dbReference type="Proteomes" id="UP000027120">
    <property type="component" value="Unassembled WGS sequence"/>
</dbReference>
<dbReference type="Gene3D" id="1.25.40.20">
    <property type="entry name" value="Ankyrin repeat-containing domain"/>
    <property type="match status" value="1"/>
</dbReference>
<evidence type="ECO:0000313" key="5">
    <source>
        <dbReference type="Proteomes" id="UP000027120"/>
    </source>
</evidence>
<reference evidence="4 5" key="1">
    <citation type="submission" date="2014-04" db="EMBL/GenBank/DDBJ databases">
        <authorList>
            <consortium name="International Citrus Genome Consortium"/>
            <person name="Gmitter F."/>
            <person name="Chen C."/>
            <person name="Farmerie W."/>
            <person name="Harkins T."/>
            <person name="Desany B."/>
            <person name="Mohiuddin M."/>
            <person name="Kodira C."/>
            <person name="Borodovsky M."/>
            <person name="Lomsadze A."/>
            <person name="Burns P."/>
            <person name="Jenkins J."/>
            <person name="Prochnik S."/>
            <person name="Shu S."/>
            <person name="Chapman J."/>
            <person name="Pitluck S."/>
            <person name="Schmutz J."/>
            <person name="Rokhsar D."/>
        </authorList>
    </citation>
    <scope>NUCLEOTIDE SEQUENCE</scope>
</reference>
<keyword evidence="1" id="KW-0677">Repeat</keyword>
<keyword evidence="5" id="KW-1185">Reference proteome</keyword>
<dbReference type="InterPro" id="IPR036770">
    <property type="entry name" value="Ankyrin_rpt-contain_sf"/>
</dbReference>
<dbReference type="InterPro" id="IPR002110">
    <property type="entry name" value="Ankyrin_rpt"/>
</dbReference>
<accession>A0A067FCG6</accession>
<evidence type="ECO:0000313" key="4">
    <source>
        <dbReference type="EMBL" id="KDO65033.1"/>
    </source>
</evidence>
<dbReference type="Pfam" id="PF13637">
    <property type="entry name" value="Ank_4"/>
    <property type="match status" value="1"/>
</dbReference>
<evidence type="ECO:0000256" key="1">
    <source>
        <dbReference type="ARBA" id="ARBA00022737"/>
    </source>
</evidence>
<dbReference type="SUPFAM" id="SSF48403">
    <property type="entry name" value="Ankyrin repeat"/>
    <property type="match status" value="1"/>
</dbReference>
<dbReference type="PANTHER" id="PTHR24198:SF165">
    <property type="entry name" value="ANKYRIN REPEAT-CONTAINING PROTEIN-RELATED"/>
    <property type="match status" value="1"/>
</dbReference>
<gene>
    <name evidence="4" type="ORF">CISIN_1g0378272mg</name>
</gene>
<protein>
    <submittedName>
        <fullName evidence="4">Uncharacterized protein</fullName>
    </submittedName>
</protein>
<name>A0A067FCG6_CITSI</name>